<comment type="caution">
    <text evidence="8">The sequence shown here is derived from an EMBL/GenBank/DDBJ whole genome shotgun (WGS) entry which is preliminary data.</text>
</comment>
<evidence type="ECO:0000256" key="3">
    <source>
        <dbReference type="ARBA" id="ARBA00023015"/>
    </source>
</evidence>
<evidence type="ECO:0000313" key="9">
    <source>
        <dbReference type="Proteomes" id="UP001353858"/>
    </source>
</evidence>
<dbReference type="AlphaFoldDB" id="A0AAN7Q157"/>
<keyword evidence="9" id="KW-1185">Reference proteome</keyword>
<protein>
    <recommendedName>
        <fullName evidence="2">Regulatory protein zeste</fullName>
    </recommendedName>
</protein>
<evidence type="ECO:0000256" key="6">
    <source>
        <dbReference type="SAM" id="Coils"/>
    </source>
</evidence>
<evidence type="ECO:0000259" key="7">
    <source>
        <dbReference type="Pfam" id="PF13873"/>
    </source>
</evidence>
<dbReference type="InterPro" id="IPR028002">
    <property type="entry name" value="Myb_DNA-bind_5"/>
</dbReference>
<comment type="function">
    <text evidence="5">Involved in transvection phenomena (= synapsis-dependent gene expression), where the synaptic pairing of chromosomes carrying genes with which zeste interacts influences the expression of these genes. Zeste binds to DNA and stimulates transcription from a nearby promoter.</text>
</comment>
<evidence type="ECO:0000256" key="2">
    <source>
        <dbReference type="ARBA" id="ARBA00016807"/>
    </source>
</evidence>
<dbReference type="EMBL" id="JARPUR010000002">
    <property type="protein sequence ID" value="KAK4882694.1"/>
    <property type="molecule type" value="Genomic_DNA"/>
</dbReference>
<organism evidence="8 9">
    <name type="scientific">Aquatica leii</name>
    <dbReference type="NCBI Taxonomy" id="1421715"/>
    <lineage>
        <taxon>Eukaryota</taxon>
        <taxon>Metazoa</taxon>
        <taxon>Ecdysozoa</taxon>
        <taxon>Arthropoda</taxon>
        <taxon>Hexapoda</taxon>
        <taxon>Insecta</taxon>
        <taxon>Pterygota</taxon>
        <taxon>Neoptera</taxon>
        <taxon>Endopterygota</taxon>
        <taxon>Coleoptera</taxon>
        <taxon>Polyphaga</taxon>
        <taxon>Elateriformia</taxon>
        <taxon>Elateroidea</taxon>
        <taxon>Lampyridae</taxon>
        <taxon>Luciolinae</taxon>
        <taxon>Aquatica</taxon>
    </lineage>
</organism>
<keyword evidence="6" id="KW-0175">Coiled coil</keyword>
<reference evidence="9" key="1">
    <citation type="submission" date="2023-01" db="EMBL/GenBank/DDBJ databases">
        <title>Key to firefly adult light organ development and bioluminescence: homeobox transcription factors regulate luciferase expression and transportation to peroxisome.</title>
        <authorList>
            <person name="Fu X."/>
        </authorList>
    </citation>
    <scope>NUCLEOTIDE SEQUENCE [LARGE SCALE GENOMIC DNA]</scope>
</reference>
<dbReference type="Proteomes" id="UP001353858">
    <property type="component" value="Unassembled WGS sequence"/>
</dbReference>
<feature type="domain" description="Myb/SANT-like DNA-binding" evidence="7">
    <location>
        <begin position="12"/>
        <end position="59"/>
    </location>
</feature>
<evidence type="ECO:0000313" key="8">
    <source>
        <dbReference type="EMBL" id="KAK4882694.1"/>
    </source>
</evidence>
<evidence type="ECO:0000256" key="5">
    <source>
        <dbReference type="ARBA" id="ARBA00025466"/>
    </source>
</evidence>
<proteinExistence type="predicted"/>
<evidence type="ECO:0000256" key="1">
    <source>
        <dbReference type="ARBA" id="ARBA00011764"/>
    </source>
</evidence>
<sequence>MGEDYIFRSGTVNSTISPNYITNKWEEISNKLNSVGDGPQLSSEEWKKKYSTQSKYRKMQSHCTQTGSGPPNKLTLNPLEERGLSVWGKVTVAGAPGGTLYEGIPMNTTAESNLTTAESNLITAEENIEIENNNELIEQAEFIYLERRKESTATPNKSFRKPKRVKPKPLSSLAEILIKNWEGYCKNLNANVEKFVNTFETIEKEKLEVEKKRLNFEICKLKYLHPDFNFENDL</sequence>
<keyword evidence="3" id="KW-0805">Transcription regulation</keyword>
<comment type="subunit">
    <text evidence="1">Self-associates forming complexes of several hundred monomers.</text>
</comment>
<evidence type="ECO:0000256" key="4">
    <source>
        <dbReference type="ARBA" id="ARBA00023163"/>
    </source>
</evidence>
<feature type="coiled-coil region" evidence="6">
    <location>
        <begin position="107"/>
        <end position="134"/>
    </location>
</feature>
<gene>
    <name evidence="8" type="ORF">RN001_006013</name>
</gene>
<accession>A0AAN7Q157</accession>
<dbReference type="Pfam" id="PF13873">
    <property type="entry name" value="Myb_DNA-bind_5"/>
    <property type="match status" value="1"/>
</dbReference>
<name>A0AAN7Q157_9COLE</name>
<keyword evidence="4" id="KW-0804">Transcription</keyword>